<dbReference type="EMBL" id="JBELQC010000001">
    <property type="protein sequence ID" value="MFL9840643.1"/>
    <property type="molecule type" value="Genomic_DNA"/>
</dbReference>
<protein>
    <submittedName>
        <fullName evidence="2">Uncharacterized protein</fullName>
    </submittedName>
</protein>
<dbReference type="RefSeq" id="WP_408077576.1">
    <property type="nucleotide sequence ID" value="NZ_JBELQC010000001.1"/>
</dbReference>
<comment type="caution">
    <text evidence="2">The sequence shown here is derived from an EMBL/GenBank/DDBJ whole genome shotgun (WGS) entry which is preliminary data.</text>
</comment>
<evidence type="ECO:0000313" key="3">
    <source>
        <dbReference type="Proteomes" id="UP001629244"/>
    </source>
</evidence>
<evidence type="ECO:0000256" key="1">
    <source>
        <dbReference type="SAM" id="SignalP"/>
    </source>
</evidence>
<name>A0ABW8YK66_9SPHN</name>
<keyword evidence="3" id="KW-1185">Reference proteome</keyword>
<accession>A0ABW8YK66</accession>
<feature type="chain" id="PRO_5045617195" evidence="1">
    <location>
        <begin position="19"/>
        <end position="282"/>
    </location>
</feature>
<proteinExistence type="predicted"/>
<organism evidence="2 3">
    <name type="scientific">Sphingomonas plantiphila</name>
    <dbReference type="NCBI Taxonomy" id="3163295"/>
    <lineage>
        <taxon>Bacteria</taxon>
        <taxon>Pseudomonadati</taxon>
        <taxon>Pseudomonadota</taxon>
        <taxon>Alphaproteobacteria</taxon>
        <taxon>Sphingomonadales</taxon>
        <taxon>Sphingomonadaceae</taxon>
        <taxon>Sphingomonas</taxon>
    </lineage>
</organism>
<dbReference type="Proteomes" id="UP001629244">
    <property type="component" value="Unassembled WGS sequence"/>
</dbReference>
<sequence length="282" mass="29387">MIAALIVAAAQSSAPVFAPPLERTIVAITMAERTEEGVTRRFESTRTVRFTAAPEGYRVAVTMTAAGAAAEADDPAGLFRAGFAGLAGRTVILHLDRLGTVTQIEDEALVWQAFVDGMAALAPRGKDPSEQAHAARVRAIAAALGSQPPERRRAMLASLVAPLIAPELAAEGRAGTAPPQTVRVPASSIYGKTELDGLRVVRTGRDGVEVRVSATGQVAVAAPGGEAAGTISYETLRRIDPTTGLVTESREHVQTLAPDGSLASDRTSVTRIEPQGIQIPVE</sequence>
<feature type="signal peptide" evidence="1">
    <location>
        <begin position="1"/>
        <end position="18"/>
    </location>
</feature>
<keyword evidence="1" id="KW-0732">Signal</keyword>
<gene>
    <name evidence="2" type="ORF">ABS767_06710</name>
</gene>
<reference evidence="2 3" key="1">
    <citation type="submission" date="2024-06" db="EMBL/GenBank/DDBJ databases">
        <authorList>
            <person name="Kaempfer P."/>
            <person name="Viver T."/>
        </authorList>
    </citation>
    <scope>NUCLEOTIDE SEQUENCE [LARGE SCALE GENOMIC DNA]</scope>
    <source>
        <strain evidence="2 3">ST-64</strain>
    </source>
</reference>
<evidence type="ECO:0000313" key="2">
    <source>
        <dbReference type="EMBL" id="MFL9840643.1"/>
    </source>
</evidence>